<name>A0A8T2TCY1_CERRI</name>
<keyword evidence="2" id="KW-0009">Actin-binding</keyword>
<sequence length="153" mass="17986">MQGKKDCGIYQRMGALHRVEEIRLLATKQLMETKMKRKENSSFSLYKIDDKLNKIVVEIGGPDESFDNFTSSFPGKDCKYAIYDYDYVTKDNCQKSRIFFVAWTPDVSRVRTRMLYASSKDHFKRELYLTHEIQATDASAIENEHFKEQANRF</sequence>
<dbReference type="GO" id="GO:0003779">
    <property type="term" value="F:actin binding"/>
    <property type="evidence" value="ECO:0007669"/>
    <property type="project" value="UniProtKB-KW"/>
</dbReference>
<feature type="domain" description="ADF-H" evidence="3">
    <location>
        <begin position="18"/>
        <end position="151"/>
    </location>
</feature>
<evidence type="ECO:0000313" key="4">
    <source>
        <dbReference type="EMBL" id="KAH7420450.1"/>
    </source>
</evidence>
<accession>A0A8T2TCY1</accession>
<evidence type="ECO:0000259" key="3">
    <source>
        <dbReference type="PROSITE" id="PS51263"/>
    </source>
</evidence>
<evidence type="ECO:0000256" key="1">
    <source>
        <dbReference type="ARBA" id="ARBA00006844"/>
    </source>
</evidence>
<keyword evidence="5" id="KW-1185">Reference proteome</keyword>
<dbReference type="GO" id="GO:0015629">
    <property type="term" value="C:actin cytoskeleton"/>
    <property type="evidence" value="ECO:0007669"/>
    <property type="project" value="InterPro"/>
</dbReference>
<dbReference type="PANTHER" id="PTHR11913">
    <property type="entry name" value="COFILIN-RELATED"/>
    <property type="match status" value="1"/>
</dbReference>
<proteinExistence type="inferred from homology"/>
<reference evidence="4" key="1">
    <citation type="submission" date="2021-08" db="EMBL/GenBank/DDBJ databases">
        <title>WGS assembly of Ceratopteris richardii.</title>
        <authorList>
            <person name="Marchant D.B."/>
            <person name="Chen G."/>
            <person name="Jenkins J."/>
            <person name="Shu S."/>
            <person name="Leebens-Mack J."/>
            <person name="Grimwood J."/>
            <person name="Schmutz J."/>
            <person name="Soltis P."/>
            <person name="Soltis D."/>
            <person name="Chen Z.-H."/>
        </authorList>
    </citation>
    <scope>NUCLEOTIDE SEQUENCE</scope>
    <source>
        <strain evidence="4">Whitten #5841</strain>
        <tissue evidence="4">Leaf</tissue>
    </source>
</reference>
<dbReference type="InterPro" id="IPR002108">
    <property type="entry name" value="ADF-H"/>
</dbReference>
<comment type="caution">
    <text evidence="4">The sequence shown here is derived from an EMBL/GenBank/DDBJ whole genome shotgun (WGS) entry which is preliminary data.</text>
</comment>
<dbReference type="InterPro" id="IPR017904">
    <property type="entry name" value="ADF/Cofilin"/>
</dbReference>
<protein>
    <recommendedName>
        <fullName evidence="3">ADF-H domain-containing protein</fullName>
    </recommendedName>
</protein>
<dbReference type="Gene3D" id="3.40.20.10">
    <property type="entry name" value="Severin"/>
    <property type="match status" value="1"/>
</dbReference>
<dbReference type="EMBL" id="CM035418">
    <property type="protein sequence ID" value="KAH7420450.1"/>
    <property type="molecule type" value="Genomic_DNA"/>
</dbReference>
<dbReference type="InterPro" id="IPR029006">
    <property type="entry name" value="ADF-H/Gelsolin-like_dom_sf"/>
</dbReference>
<dbReference type="OrthoDB" id="10249245at2759"/>
<dbReference type="PROSITE" id="PS51263">
    <property type="entry name" value="ADF_H"/>
    <property type="match status" value="1"/>
</dbReference>
<gene>
    <name evidence="4" type="ORF">KP509_13G008300</name>
</gene>
<dbReference type="GO" id="GO:0030042">
    <property type="term" value="P:actin filament depolymerization"/>
    <property type="evidence" value="ECO:0007669"/>
    <property type="project" value="InterPro"/>
</dbReference>
<evidence type="ECO:0000313" key="5">
    <source>
        <dbReference type="Proteomes" id="UP000825935"/>
    </source>
</evidence>
<comment type="similarity">
    <text evidence="1">Belongs to the actin-binding proteins ADF family.</text>
</comment>
<organism evidence="4 5">
    <name type="scientific">Ceratopteris richardii</name>
    <name type="common">Triangle waterfern</name>
    <dbReference type="NCBI Taxonomy" id="49495"/>
    <lineage>
        <taxon>Eukaryota</taxon>
        <taxon>Viridiplantae</taxon>
        <taxon>Streptophyta</taxon>
        <taxon>Embryophyta</taxon>
        <taxon>Tracheophyta</taxon>
        <taxon>Polypodiopsida</taxon>
        <taxon>Polypodiidae</taxon>
        <taxon>Polypodiales</taxon>
        <taxon>Pteridineae</taxon>
        <taxon>Pteridaceae</taxon>
        <taxon>Parkerioideae</taxon>
        <taxon>Ceratopteris</taxon>
    </lineage>
</organism>
<evidence type="ECO:0000256" key="2">
    <source>
        <dbReference type="ARBA" id="ARBA00023203"/>
    </source>
</evidence>
<dbReference type="CDD" id="cd11286">
    <property type="entry name" value="ADF_cofilin_like"/>
    <property type="match status" value="1"/>
</dbReference>
<dbReference type="Proteomes" id="UP000825935">
    <property type="component" value="Chromosome 13"/>
</dbReference>
<dbReference type="SUPFAM" id="SSF55753">
    <property type="entry name" value="Actin depolymerizing proteins"/>
    <property type="match status" value="1"/>
</dbReference>
<dbReference type="Pfam" id="PF00241">
    <property type="entry name" value="Cofilin_ADF"/>
    <property type="match status" value="1"/>
</dbReference>
<dbReference type="AlphaFoldDB" id="A0A8T2TCY1"/>
<dbReference type="SMART" id="SM00102">
    <property type="entry name" value="ADF"/>
    <property type="match status" value="1"/>
</dbReference>